<feature type="compositionally biased region" description="Polar residues" evidence="1">
    <location>
        <begin position="97"/>
        <end position="107"/>
    </location>
</feature>
<feature type="region of interest" description="Disordered" evidence="1">
    <location>
        <begin position="97"/>
        <end position="116"/>
    </location>
</feature>
<organism evidence="2 3">
    <name type="scientific">Hibiscus sabdariffa</name>
    <name type="common">roselle</name>
    <dbReference type="NCBI Taxonomy" id="183260"/>
    <lineage>
        <taxon>Eukaryota</taxon>
        <taxon>Viridiplantae</taxon>
        <taxon>Streptophyta</taxon>
        <taxon>Embryophyta</taxon>
        <taxon>Tracheophyta</taxon>
        <taxon>Spermatophyta</taxon>
        <taxon>Magnoliopsida</taxon>
        <taxon>eudicotyledons</taxon>
        <taxon>Gunneridae</taxon>
        <taxon>Pentapetalae</taxon>
        <taxon>rosids</taxon>
        <taxon>malvids</taxon>
        <taxon>Malvales</taxon>
        <taxon>Malvaceae</taxon>
        <taxon>Malvoideae</taxon>
        <taxon>Hibiscus</taxon>
    </lineage>
</organism>
<evidence type="ECO:0000256" key="1">
    <source>
        <dbReference type="SAM" id="MobiDB-lite"/>
    </source>
</evidence>
<proteinExistence type="predicted"/>
<dbReference type="EMBL" id="JBBPBN010000358">
    <property type="protein sequence ID" value="KAK8488230.1"/>
    <property type="molecule type" value="Genomic_DNA"/>
</dbReference>
<feature type="region of interest" description="Disordered" evidence="1">
    <location>
        <begin position="59"/>
        <end position="85"/>
    </location>
</feature>
<gene>
    <name evidence="2" type="ORF">V6N11_047169</name>
</gene>
<evidence type="ECO:0000313" key="2">
    <source>
        <dbReference type="EMBL" id="KAK8488230.1"/>
    </source>
</evidence>
<keyword evidence="3" id="KW-1185">Reference proteome</keyword>
<sequence length="148" mass="16059">MKRVHGANFLVARHLRTLLCHRCQSLTSRYGSGPMLASTPFALVCGNCIKRSACAEEINSTDDDDDGGDSSSDDEENQVVSWPRMKPVSSYSECFNSTHESASQSSVKPKRDTMEPACRGYSAGCSLSANQGMDLSNEPTFLNAVGKR</sequence>
<protein>
    <submittedName>
        <fullName evidence="2">Uncharacterized protein</fullName>
    </submittedName>
</protein>
<evidence type="ECO:0000313" key="3">
    <source>
        <dbReference type="Proteomes" id="UP001396334"/>
    </source>
</evidence>
<dbReference type="Proteomes" id="UP001396334">
    <property type="component" value="Unassembled WGS sequence"/>
</dbReference>
<name>A0ABR2A5F0_9ROSI</name>
<accession>A0ABR2A5F0</accession>
<reference evidence="2 3" key="1">
    <citation type="journal article" date="2024" name="G3 (Bethesda)">
        <title>Genome assembly of Hibiscus sabdariffa L. provides insights into metabolisms of medicinal natural products.</title>
        <authorList>
            <person name="Kim T."/>
        </authorList>
    </citation>
    <scope>NUCLEOTIDE SEQUENCE [LARGE SCALE GENOMIC DNA]</scope>
    <source>
        <strain evidence="2">TK-2024</strain>
        <tissue evidence="2">Old leaves</tissue>
    </source>
</reference>
<comment type="caution">
    <text evidence="2">The sequence shown here is derived from an EMBL/GenBank/DDBJ whole genome shotgun (WGS) entry which is preliminary data.</text>
</comment>
<feature type="compositionally biased region" description="Acidic residues" evidence="1">
    <location>
        <begin position="59"/>
        <end position="77"/>
    </location>
</feature>